<sequence length="133" mass="14580">MQQTTVVMVEPQPLVREGFSLIISAVEDIRIVAQGASLADAPTLVARHRPDVLCLSVRLTDGDARDVTATIRELREPAPYIVLLTGRKDAPLVDSLRISDGVRVLSKYAPPEEIIETIRQVGHSVRRSMRAAS</sequence>
<evidence type="ECO:0000313" key="4">
    <source>
        <dbReference type="Proteomes" id="UP001597453"/>
    </source>
</evidence>
<dbReference type="RefSeq" id="WP_066057977.1">
    <property type="nucleotide sequence ID" value="NZ_JBHUNF010000004.1"/>
</dbReference>
<evidence type="ECO:0000259" key="2">
    <source>
        <dbReference type="PROSITE" id="PS50110"/>
    </source>
</evidence>
<dbReference type="PROSITE" id="PS50110">
    <property type="entry name" value="RESPONSE_REGULATORY"/>
    <property type="match status" value="1"/>
</dbReference>
<dbReference type="InterPro" id="IPR058245">
    <property type="entry name" value="NreC/VraR/RcsB-like_REC"/>
</dbReference>
<dbReference type="Gene3D" id="3.40.50.2300">
    <property type="match status" value="1"/>
</dbReference>
<protein>
    <submittedName>
        <fullName evidence="3">Response regulator transcription factor</fullName>
    </submittedName>
</protein>
<name>A0ABW5RL09_9MICO</name>
<feature type="domain" description="Response regulatory" evidence="2">
    <location>
        <begin position="5"/>
        <end position="122"/>
    </location>
</feature>
<proteinExistence type="predicted"/>
<gene>
    <name evidence="3" type="ORF">ACFSUQ_08060</name>
</gene>
<dbReference type="SMART" id="SM00448">
    <property type="entry name" value="REC"/>
    <property type="match status" value="1"/>
</dbReference>
<reference evidence="4" key="1">
    <citation type="journal article" date="2019" name="Int. J. Syst. Evol. Microbiol.">
        <title>The Global Catalogue of Microorganisms (GCM) 10K type strain sequencing project: providing services to taxonomists for standard genome sequencing and annotation.</title>
        <authorList>
            <consortium name="The Broad Institute Genomics Platform"/>
            <consortium name="The Broad Institute Genome Sequencing Center for Infectious Disease"/>
            <person name="Wu L."/>
            <person name="Ma J."/>
        </authorList>
    </citation>
    <scope>NUCLEOTIDE SEQUENCE [LARGE SCALE GENOMIC DNA]</scope>
    <source>
        <strain evidence="4">TISTR 1511</strain>
    </source>
</reference>
<keyword evidence="4" id="KW-1185">Reference proteome</keyword>
<comment type="caution">
    <text evidence="1">Lacks conserved residue(s) required for the propagation of feature annotation.</text>
</comment>
<dbReference type="InterPro" id="IPR001789">
    <property type="entry name" value="Sig_transdc_resp-reg_receiver"/>
</dbReference>
<comment type="caution">
    <text evidence="3">The sequence shown here is derived from an EMBL/GenBank/DDBJ whole genome shotgun (WGS) entry which is preliminary data.</text>
</comment>
<evidence type="ECO:0000313" key="3">
    <source>
        <dbReference type="EMBL" id="MFD2675246.1"/>
    </source>
</evidence>
<evidence type="ECO:0000256" key="1">
    <source>
        <dbReference type="PROSITE-ProRule" id="PRU00169"/>
    </source>
</evidence>
<organism evidence="3 4">
    <name type="scientific">Gulosibacter bifidus</name>
    <dbReference type="NCBI Taxonomy" id="272239"/>
    <lineage>
        <taxon>Bacteria</taxon>
        <taxon>Bacillati</taxon>
        <taxon>Actinomycetota</taxon>
        <taxon>Actinomycetes</taxon>
        <taxon>Micrococcales</taxon>
        <taxon>Microbacteriaceae</taxon>
        <taxon>Gulosibacter</taxon>
    </lineage>
</organism>
<dbReference type="SUPFAM" id="SSF52172">
    <property type="entry name" value="CheY-like"/>
    <property type="match status" value="1"/>
</dbReference>
<dbReference type="InterPro" id="IPR011006">
    <property type="entry name" value="CheY-like_superfamily"/>
</dbReference>
<accession>A0ABW5RL09</accession>
<dbReference type="Proteomes" id="UP001597453">
    <property type="component" value="Unassembled WGS sequence"/>
</dbReference>
<dbReference type="Pfam" id="PF00072">
    <property type="entry name" value="Response_reg"/>
    <property type="match status" value="1"/>
</dbReference>
<dbReference type="CDD" id="cd17535">
    <property type="entry name" value="REC_NarL-like"/>
    <property type="match status" value="1"/>
</dbReference>
<dbReference type="EMBL" id="JBHUNF010000004">
    <property type="protein sequence ID" value="MFD2675246.1"/>
    <property type="molecule type" value="Genomic_DNA"/>
</dbReference>